<dbReference type="Pfam" id="PF13625">
    <property type="entry name" value="Helicase_C_3"/>
    <property type="match status" value="1"/>
</dbReference>
<feature type="domain" description="Helicase XPB/Ssl2 N-terminal" evidence="3">
    <location>
        <begin position="592"/>
        <end position="714"/>
    </location>
</feature>
<feature type="domain" description="WYL" evidence="2">
    <location>
        <begin position="815"/>
        <end position="877"/>
    </location>
</feature>
<dbReference type="GO" id="GO:0004386">
    <property type="term" value="F:helicase activity"/>
    <property type="evidence" value="ECO:0007669"/>
    <property type="project" value="UniProtKB-KW"/>
</dbReference>
<keyword evidence="4" id="KW-0067">ATP-binding</keyword>
<comment type="caution">
    <text evidence="4">The sequence shown here is derived from an EMBL/GenBank/DDBJ whole genome shotgun (WGS) entry which is preliminary data.</text>
</comment>
<evidence type="ECO:0000259" key="2">
    <source>
        <dbReference type="Pfam" id="PF13280"/>
    </source>
</evidence>
<dbReference type="PROSITE" id="PS52050">
    <property type="entry name" value="WYL"/>
    <property type="match status" value="1"/>
</dbReference>
<dbReference type="RefSeq" id="WP_201827019.1">
    <property type="nucleotide sequence ID" value="NZ_JAERRH010000031.1"/>
</dbReference>
<keyword evidence="4" id="KW-0547">Nucleotide-binding</keyword>
<evidence type="ECO:0000256" key="1">
    <source>
        <dbReference type="SAM" id="MobiDB-lite"/>
    </source>
</evidence>
<keyword evidence="4" id="KW-0378">Hydrolase</keyword>
<accession>A0ABS1PCT5</accession>
<feature type="region of interest" description="Disordered" evidence="1">
    <location>
        <begin position="754"/>
        <end position="775"/>
    </location>
</feature>
<keyword evidence="5" id="KW-1185">Reference proteome</keyword>
<feature type="region of interest" description="Disordered" evidence="1">
    <location>
        <begin position="495"/>
        <end position="556"/>
    </location>
</feature>
<keyword evidence="4" id="KW-0347">Helicase</keyword>
<dbReference type="InterPro" id="IPR032830">
    <property type="entry name" value="XPB/Ssl2_N"/>
</dbReference>
<gene>
    <name evidence="4" type="ORF">JK361_37520</name>
</gene>
<dbReference type="EMBL" id="JAERRH010000031">
    <property type="protein sequence ID" value="MBL1110191.1"/>
    <property type="molecule type" value="Genomic_DNA"/>
</dbReference>
<feature type="compositionally biased region" description="Pro residues" evidence="1">
    <location>
        <begin position="760"/>
        <end position="774"/>
    </location>
</feature>
<evidence type="ECO:0000259" key="3">
    <source>
        <dbReference type="Pfam" id="PF13625"/>
    </source>
</evidence>
<evidence type="ECO:0000313" key="4">
    <source>
        <dbReference type="EMBL" id="MBL1110191.1"/>
    </source>
</evidence>
<sequence length="883" mass="91789">MSPEAHSAPRSLAEALRVRDDASLAALLRSRPDLITPVPTDLTQLATRAGTRASVLRALERLDRFALQTAEALAVAPDPASYDTLLGLMAGDAGDETIAGALPQALGILREQALVWGDDDRLRLVRTARELLAPSAQHPSPTGLGPTVQEATSGMSPGRIQEIVTTAGLPSTHDSVSAVTALTSLFTHRKKMAKLLAGAPEAAQEVLSRLVWGPPYGQVTAEPAAHLRWLLDRGLLLPTAPGTVVLPREVALHLRGGRAHRAPEPLPPAVAPAAAHSPQVVDATAAGQAYTALATVEELLKDWDEGGPAVLRAGGLSVRDLKRTAVALDVSEPVAAFWVELAYAAGLIASDGEADERYSATPAYDEWLEQPPAERWARLAQAWLAATRTPGLVGGRDAKDRALSALGPGLDRSAAPEVRHRVLSLLAWLPRGAAPDTESVLARLRWERPLRGARQDGDDDLRSRLARWTLSEAELLGVTGRGALAAHGRVLLGAPPATGSGSAKPGTTGTGAPAAPGATSTGAPTRGATSTGAPAAPDAGSPVPSGPGDKLPVHHHRAPDRLAPLSAPEQAVAAAAATRLLAPLLPEPLDHVLLQADLTAVAPGPLRRPLADMLGVLADVESKGGATVYRFTPASVRRALDAGQTAADLHAFLAEHSRTPVPQPLAYLVDDVARRHGHLRVGAASAYVRCDDDALLNEILADKRAAALHLRRLAPTVLAAPADPATLLEGLRAMGYAPAAESAEGDVLITRAHAHRTPPRTAPEPVPDGPPPPDATLLAAAIRAIRAGDLAATAPRKQAGEPLAGGELPRTSSAETLATMQAAVLTGDAVWIGYVNAEGAASQRVIAPIRVEGGFVTAYDHTADEVRTYPLHRITGVAELADD</sequence>
<feature type="region of interest" description="Disordered" evidence="1">
    <location>
        <begin position="135"/>
        <end position="154"/>
    </location>
</feature>
<reference evidence="4 5" key="1">
    <citation type="submission" date="2021-01" db="EMBL/GenBank/DDBJ databases">
        <title>WGS of actinomycetes isolated from Thailand.</title>
        <authorList>
            <person name="Thawai C."/>
        </authorList>
    </citation>
    <scope>NUCLEOTIDE SEQUENCE [LARGE SCALE GENOMIC DNA]</scope>
    <source>
        <strain evidence="4 5">CH5-8</strain>
    </source>
</reference>
<feature type="compositionally biased region" description="Low complexity" evidence="1">
    <location>
        <begin position="497"/>
        <end position="548"/>
    </location>
</feature>
<dbReference type="Proteomes" id="UP000621386">
    <property type="component" value="Unassembled WGS sequence"/>
</dbReference>
<proteinExistence type="predicted"/>
<name>A0ABS1PCT5_9ACTN</name>
<evidence type="ECO:0000313" key="5">
    <source>
        <dbReference type="Proteomes" id="UP000621386"/>
    </source>
</evidence>
<organism evidence="4 5">
    <name type="scientific">Streptomyces musisoli</name>
    <dbReference type="NCBI Taxonomy" id="2802280"/>
    <lineage>
        <taxon>Bacteria</taxon>
        <taxon>Bacillati</taxon>
        <taxon>Actinomycetota</taxon>
        <taxon>Actinomycetes</taxon>
        <taxon>Kitasatosporales</taxon>
        <taxon>Streptomycetaceae</taxon>
        <taxon>Streptomyces</taxon>
    </lineage>
</organism>
<dbReference type="InterPro" id="IPR026881">
    <property type="entry name" value="WYL_dom"/>
</dbReference>
<protein>
    <submittedName>
        <fullName evidence="4">Helicase-associated domain-containing protein</fullName>
    </submittedName>
</protein>
<dbReference type="Pfam" id="PF13280">
    <property type="entry name" value="WYL"/>
    <property type="match status" value="1"/>
</dbReference>